<name>A0ABN2KTN1_9MICO</name>
<comment type="similarity">
    <text evidence="1">Belongs to the methyltransferase superfamily.</text>
</comment>
<dbReference type="InterPro" id="IPR013216">
    <property type="entry name" value="Methyltransf_11"/>
</dbReference>
<evidence type="ECO:0000256" key="2">
    <source>
        <dbReference type="ARBA" id="ARBA00022603"/>
    </source>
</evidence>
<gene>
    <name evidence="5" type="ORF">GCM10009810_25870</name>
</gene>
<dbReference type="Proteomes" id="UP001501475">
    <property type="component" value="Unassembled WGS sequence"/>
</dbReference>
<proteinExistence type="inferred from homology"/>
<keyword evidence="2 5" id="KW-0489">Methyltransferase</keyword>
<evidence type="ECO:0000313" key="6">
    <source>
        <dbReference type="Proteomes" id="UP001501475"/>
    </source>
</evidence>
<accession>A0ABN2KTN1</accession>
<dbReference type="GO" id="GO:0032259">
    <property type="term" value="P:methylation"/>
    <property type="evidence" value="ECO:0007669"/>
    <property type="project" value="UniProtKB-KW"/>
</dbReference>
<dbReference type="CDD" id="cd02440">
    <property type="entry name" value="AdoMet_MTases"/>
    <property type="match status" value="1"/>
</dbReference>
<sequence>MTGQGEHTSHGGNPSHFEAMAAAYAGARPDYPAIVFETLRKFEVIGKDKAVLEIGAGTGEATATLVGAGCRVTAVEPGPRLAGLLAERVPQANVVAGRIEDLDLPACAFDAVLAATAMHWVDLTTTLPQLHRALRPRGRLAVWRTTFGDASVATPFRRRLHEIASRRAAHLNTDADVRGIRPTMRELVATGHFAAHDSWEWPWSIRLTADQIAALFLTFSDWSADEVAEARAAVHDLGGSVVEHYRTILHLLDRVPDPVISTAG</sequence>
<dbReference type="Pfam" id="PF08241">
    <property type="entry name" value="Methyltransf_11"/>
    <property type="match status" value="1"/>
</dbReference>
<evidence type="ECO:0000259" key="4">
    <source>
        <dbReference type="Pfam" id="PF08241"/>
    </source>
</evidence>
<keyword evidence="6" id="KW-1185">Reference proteome</keyword>
<dbReference type="PANTHER" id="PTHR44942">
    <property type="entry name" value="METHYLTRANSF_11 DOMAIN-CONTAINING PROTEIN"/>
    <property type="match status" value="1"/>
</dbReference>
<comment type="caution">
    <text evidence="5">The sequence shown here is derived from an EMBL/GenBank/DDBJ whole genome shotgun (WGS) entry which is preliminary data.</text>
</comment>
<dbReference type="Gene3D" id="3.40.50.150">
    <property type="entry name" value="Vaccinia Virus protein VP39"/>
    <property type="match status" value="1"/>
</dbReference>
<evidence type="ECO:0000256" key="1">
    <source>
        <dbReference type="ARBA" id="ARBA00008361"/>
    </source>
</evidence>
<protein>
    <submittedName>
        <fullName evidence="5">Class I SAM-dependent methyltransferase</fullName>
    </submittedName>
</protein>
<feature type="domain" description="Methyltransferase type 11" evidence="4">
    <location>
        <begin position="52"/>
        <end position="141"/>
    </location>
</feature>
<organism evidence="5 6">
    <name type="scientific">Nostocoides vanveenii</name>
    <dbReference type="NCBI Taxonomy" id="330835"/>
    <lineage>
        <taxon>Bacteria</taxon>
        <taxon>Bacillati</taxon>
        <taxon>Actinomycetota</taxon>
        <taxon>Actinomycetes</taxon>
        <taxon>Micrococcales</taxon>
        <taxon>Intrasporangiaceae</taxon>
        <taxon>Nostocoides</taxon>
    </lineage>
</organism>
<dbReference type="SUPFAM" id="SSF53335">
    <property type="entry name" value="S-adenosyl-L-methionine-dependent methyltransferases"/>
    <property type="match status" value="1"/>
</dbReference>
<reference evidence="5 6" key="1">
    <citation type="journal article" date="2019" name="Int. J. Syst. Evol. Microbiol.">
        <title>The Global Catalogue of Microorganisms (GCM) 10K type strain sequencing project: providing services to taxonomists for standard genome sequencing and annotation.</title>
        <authorList>
            <consortium name="The Broad Institute Genomics Platform"/>
            <consortium name="The Broad Institute Genome Sequencing Center for Infectious Disease"/>
            <person name="Wu L."/>
            <person name="Ma J."/>
        </authorList>
    </citation>
    <scope>NUCLEOTIDE SEQUENCE [LARGE SCALE GENOMIC DNA]</scope>
    <source>
        <strain evidence="5 6">JCM 15591</strain>
    </source>
</reference>
<dbReference type="RefSeq" id="WP_344067045.1">
    <property type="nucleotide sequence ID" value="NZ_BAAAPN010000057.1"/>
</dbReference>
<evidence type="ECO:0000256" key="3">
    <source>
        <dbReference type="ARBA" id="ARBA00022679"/>
    </source>
</evidence>
<dbReference type="InterPro" id="IPR029063">
    <property type="entry name" value="SAM-dependent_MTases_sf"/>
</dbReference>
<keyword evidence="3" id="KW-0808">Transferase</keyword>
<dbReference type="PANTHER" id="PTHR44942:SF4">
    <property type="entry name" value="METHYLTRANSFERASE TYPE 11 DOMAIN-CONTAINING PROTEIN"/>
    <property type="match status" value="1"/>
</dbReference>
<dbReference type="EMBL" id="BAAAPN010000057">
    <property type="protein sequence ID" value="GAA1765852.1"/>
    <property type="molecule type" value="Genomic_DNA"/>
</dbReference>
<dbReference type="InterPro" id="IPR051052">
    <property type="entry name" value="Diverse_substrate_MTase"/>
</dbReference>
<evidence type="ECO:0000313" key="5">
    <source>
        <dbReference type="EMBL" id="GAA1765852.1"/>
    </source>
</evidence>
<dbReference type="GO" id="GO:0008168">
    <property type="term" value="F:methyltransferase activity"/>
    <property type="evidence" value="ECO:0007669"/>
    <property type="project" value="UniProtKB-KW"/>
</dbReference>